<sequence>MVVVVVVVVVYNRTATATKGRHIAFKMSSYAQRWIRCVIKLVAVPARRHLRCGTGQMRPHRRHCSHPTVHLVMGHLQQGHAMERRTAADSGGVQRRHKAAAHRDGVVGTGGDGAATADRMHPVGVVAAT</sequence>
<gene>
    <name evidence="1" type="ORF">Vretifemale_10283</name>
</gene>
<keyword evidence="2" id="KW-1185">Reference proteome</keyword>
<dbReference type="Proteomes" id="UP000747110">
    <property type="component" value="Unassembled WGS sequence"/>
</dbReference>
<accession>A0A8J4CGC5</accession>
<protein>
    <submittedName>
        <fullName evidence="1">Uncharacterized protein</fullName>
    </submittedName>
</protein>
<evidence type="ECO:0000313" key="1">
    <source>
        <dbReference type="EMBL" id="GIL81233.1"/>
    </source>
</evidence>
<name>A0A8J4CGC5_9CHLO</name>
<dbReference type="AlphaFoldDB" id="A0A8J4CGC5"/>
<dbReference type="EMBL" id="BNCP01000021">
    <property type="protein sequence ID" value="GIL81233.1"/>
    <property type="molecule type" value="Genomic_DNA"/>
</dbReference>
<proteinExistence type="predicted"/>
<reference evidence="1" key="1">
    <citation type="journal article" date="2021" name="Proc. Natl. Acad. Sci. U.S.A.">
        <title>Three genomes in the algal genus Volvox reveal the fate of a haploid sex-determining region after a transition to homothallism.</title>
        <authorList>
            <person name="Yamamoto K."/>
            <person name="Hamaji T."/>
            <person name="Kawai-Toyooka H."/>
            <person name="Matsuzaki R."/>
            <person name="Takahashi F."/>
            <person name="Nishimura Y."/>
            <person name="Kawachi M."/>
            <person name="Noguchi H."/>
            <person name="Minakuchi Y."/>
            <person name="Umen J.G."/>
            <person name="Toyoda A."/>
            <person name="Nozaki H."/>
        </authorList>
    </citation>
    <scope>NUCLEOTIDE SEQUENCE</scope>
    <source>
        <strain evidence="1">NIES-3786</strain>
    </source>
</reference>
<organism evidence="1 2">
    <name type="scientific">Volvox reticuliferus</name>
    <dbReference type="NCBI Taxonomy" id="1737510"/>
    <lineage>
        <taxon>Eukaryota</taxon>
        <taxon>Viridiplantae</taxon>
        <taxon>Chlorophyta</taxon>
        <taxon>core chlorophytes</taxon>
        <taxon>Chlorophyceae</taxon>
        <taxon>CS clade</taxon>
        <taxon>Chlamydomonadales</taxon>
        <taxon>Volvocaceae</taxon>
        <taxon>Volvox</taxon>
    </lineage>
</organism>
<comment type="caution">
    <text evidence="1">The sequence shown here is derived from an EMBL/GenBank/DDBJ whole genome shotgun (WGS) entry which is preliminary data.</text>
</comment>
<evidence type="ECO:0000313" key="2">
    <source>
        <dbReference type="Proteomes" id="UP000747110"/>
    </source>
</evidence>